<feature type="compositionally biased region" description="Polar residues" evidence="1">
    <location>
        <begin position="493"/>
        <end position="502"/>
    </location>
</feature>
<sequence>MFKFLASAHPCAIVLMGLSLGLGLSNAARANIEFENPSIEEVPDQSALQSLGQLQSLKNLSKQHDYQAPFVQELKSHSAVRTLLVSTPALPIVDIQLTFNAGSARDDQIGEGLYGLSNMAARLMTEGTDQFTAKQLASQFESLGARFSVNAYRDMFVVRLRVLSNPEKLDAAINLMLHVVNRASFNQSGLNLILNNTRVGQRQVQENPNRLMNIRFYRAVYGQHPYAEPIVGTQGSIKKIGTEQLVKFRNQFLVAQNMGIAITGDLNAESASKIASRISLTVTQGHKAPPLVSPTDQNDFNIHFIPYNSTQAHVMIGHLAISRNDPDRVALEVANQLFGGSGFNSILMKELRVKRGYTYGAYSSLASTQAQGLFTLSYSTQQDQLLDSIQVVHQALNNFIHQPIAAKTLEETKEGMLRSFPMTFSSNDSINAQVAAIGFYDLPTNYLSDYQKQLSKLSVKQVQLAIKKHLRADRLTMVVVANQLDPAQLKLQLESQLHPTSDTTKKRSSQHMQPKT</sequence>
<dbReference type="InterPro" id="IPR011249">
    <property type="entry name" value="Metalloenz_LuxS/M16"/>
</dbReference>
<dbReference type="Proteomes" id="UP000294963">
    <property type="component" value="Unassembled WGS sequence"/>
</dbReference>
<organism evidence="5 6">
    <name type="scientific">Acinetobacter calcoaceticus</name>
    <dbReference type="NCBI Taxonomy" id="471"/>
    <lineage>
        <taxon>Bacteria</taxon>
        <taxon>Pseudomonadati</taxon>
        <taxon>Pseudomonadota</taxon>
        <taxon>Gammaproteobacteria</taxon>
        <taxon>Moraxellales</taxon>
        <taxon>Moraxellaceae</taxon>
        <taxon>Acinetobacter</taxon>
        <taxon>Acinetobacter calcoaceticus/baumannii complex</taxon>
    </lineage>
</organism>
<evidence type="ECO:0000256" key="1">
    <source>
        <dbReference type="SAM" id="MobiDB-lite"/>
    </source>
</evidence>
<feature type="domain" description="Peptidase M16 C-terminal" evidence="4">
    <location>
        <begin position="241"/>
        <end position="415"/>
    </location>
</feature>
<gene>
    <name evidence="5" type="ORF">EC844_11743</name>
</gene>
<dbReference type="InterPro" id="IPR007863">
    <property type="entry name" value="Peptidase_M16_C"/>
</dbReference>
<evidence type="ECO:0000256" key="2">
    <source>
        <dbReference type="SAM" id="SignalP"/>
    </source>
</evidence>
<protein>
    <submittedName>
        <fullName evidence="5">Zinc protease</fullName>
    </submittedName>
</protein>
<dbReference type="OrthoDB" id="9811314at2"/>
<dbReference type="GO" id="GO:0046872">
    <property type="term" value="F:metal ion binding"/>
    <property type="evidence" value="ECO:0007669"/>
    <property type="project" value="InterPro"/>
</dbReference>
<dbReference type="GO" id="GO:0006508">
    <property type="term" value="P:proteolysis"/>
    <property type="evidence" value="ECO:0007669"/>
    <property type="project" value="UniProtKB-KW"/>
</dbReference>
<feature type="domain" description="Peptidase M16 N-terminal" evidence="3">
    <location>
        <begin position="82"/>
        <end position="233"/>
    </location>
</feature>
<evidence type="ECO:0000259" key="4">
    <source>
        <dbReference type="Pfam" id="PF05193"/>
    </source>
</evidence>
<feature type="region of interest" description="Disordered" evidence="1">
    <location>
        <begin position="493"/>
        <end position="516"/>
    </location>
</feature>
<dbReference type="Pfam" id="PF05193">
    <property type="entry name" value="Peptidase_M16_C"/>
    <property type="match status" value="1"/>
</dbReference>
<dbReference type="Pfam" id="PF00675">
    <property type="entry name" value="Peptidase_M16"/>
    <property type="match status" value="1"/>
</dbReference>
<dbReference type="PANTHER" id="PTHR11851:SF224">
    <property type="entry name" value="PROCESSING PROTEASE"/>
    <property type="match status" value="1"/>
</dbReference>
<comment type="caution">
    <text evidence="5">The sequence shown here is derived from an EMBL/GenBank/DDBJ whole genome shotgun (WGS) entry which is preliminary data.</text>
</comment>
<dbReference type="SUPFAM" id="SSF63411">
    <property type="entry name" value="LuxS/MPP-like metallohydrolase"/>
    <property type="match status" value="2"/>
</dbReference>
<keyword evidence="5" id="KW-0378">Hydrolase</keyword>
<reference evidence="5 6" key="1">
    <citation type="submission" date="2019-03" db="EMBL/GenBank/DDBJ databases">
        <title>Genomic analyses of the natural microbiome of Caenorhabditis elegans.</title>
        <authorList>
            <person name="Samuel B."/>
        </authorList>
    </citation>
    <scope>NUCLEOTIDE SEQUENCE [LARGE SCALE GENOMIC DNA]</scope>
    <source>
        <strain evidence="5 6">JUb89</strain>
    </source>
</reference>
<dbReference type="EMBL" id="SLVJ01000017">
    <property type="protein sequence ID" value="TCM64484.1"/>
    <property type="molecule type" value="Genomic_DNA"/>
</dbReference>
<dbReference type="GO" id="GO:0008233">
    <property type="term" value="F:peptidase activity"/>
    <property type="evidence" value="ECO:0007669"/>
    <property type="project" value="UniProtKB-KW"/>
</dbReference>
<keyword evidence="6" id="KW-1185">Reference proteome</keyword>
<evidence type="ECO:0000313" key="6">
    <source>
        <dbReference type="Proteomes" id="UP000294963"/>
    </source>
</evidence>
<dbReference type="AlphaFoldDB" id="A0A4R1XKG9"/>
<keyword evidence="2" id="KW-0732">Signal</keyword>
<keyword evidence="5" id="KW-0645">Protease</keyword>
<dbReference type="InterPro" id="IPR011765">
    <property type="entry name" value="Pept_M16_N"/>
</dbReference>
<feature type="chain" id="PRO_5020390452" evidence="2">
    <location>
        <begin position="31"/>
        <end position="516"/>
    </location>
</feature>
<dbReference type="PANTHER" id="PTHR11851">
    <property type="entry name" value="METALLOPROTEASE"/>
    <property type="match status" value="1"/>
</dbReference>
<dbReference type="Gene3D" id="3.30.830.10">
    <property type="entry name" value="Metalloenzyme, LuxS/M16 peptidase-like"/>
    <property type="match status" value="2"/>
</dbReference>
<feature type="signal peptide" evidence="2">
    <location>
        <begin position="1"/>
        <end position="30"/>
    </location>
</feature>
<evidence type="ECO:0000259" key="3">
    <source>
        <dbReference type="Pfam" id="PF00675"/>
    </source>
</evidence>
<accession>A0A4R1XKG9</accession>
<name>A0A4R1XKG9_ACICA</name>
<proteinExistence type="predicted"/>
<evidence type="ECO:0000313" key="5">
    <source>
        <dbReference type="EMBL" id="TCM64484.1"/>
    </source>
</evidence>
<dbReference type="InterPro" id="IPR050361">
    <property type="entry name" value="MPP/UQCRC_Complex"/>
</dbReference>